<keyword evidence="2 6" id="KW-0489">Methyltransferase</keyword>
<dbReference type="PROSITE" id="PS51608">
    <property type="entry name" value="SAM_MT_UBIE"/>
    <property type="match status" value="1"/>
</dbReference>
<reference evidence="6 7" key="1">
    <citation type="submission" date="2020-12" db="EMBL/GenBank/DDBJ databases">
        <title>Revised draft genomes of Rhodomicrobium vannielii ATCC 17100 and Rhodomicrobium udaipurense JA643.</title>
        <authorList>
            <person name="Conners E.M."/>
            <person name="Davenport E.J."/>
            <person name="Bose A."/>
        </authorList>
    </citation>
    <scope>NUCLEOTIDE SEQUENCE [LARGE SCALE GENOMIC DNA]</scope>
    <source>
        <strain evidence="6 7">JA643</strain>
    </source>
</reference>
<feature type="non-terminal residue" evidence="6">
    <location>
        <position position="1"/>
    </location>
</feature>
<dbReference type="EMBL" id="JAEMUK010000065">
    <property type="protein sequence ID" value="MBJ7544162.1"/>
    <property type="molecule type" value="Genomic_DNA"/>
</dbReference>
<dbReference type="SUPFAM" id="SSF53335">
    <property type="entry name" value="S-adenosyl-L-methionine-dependent methyltransferases"/>
    <property type="match status" value="1"/>
</dbReference>
<dbReference type="GO" id="GO:0032259">
    <property type="term" value="P:methylation"/>
    <property type="evidence" value="ECO:0007669"/>
    <property type="project" value="UniProtKB-KW"/>
</dbReference>
<keyword evidence="4" id="KW-0831">Ubiquinone biosynthesis</keyword>
<organism evidence="6 7">
    <name type="scientific">Rhodomicrobium udaipurense</name>
    <dbReference type="NCBI Taxonomy" id="1202716"/>
    <lineage>
        <taxon>Bacteria</taxon>
        <taxon>Pseudomonadati</taxon>
        <taxon>Pseudomonadota</taxon>
        <taxon>Alphaproteobacteria</taxon>
        <taxon>Hyphomicrobiales</taxon>
        <taxon>Hyphomicrobiaceae</taxon>
        <taxon>Rhodomicrobium</taxon>
    </lineage>
</organism>
<dbReference type="Pfam" id="PF01209">
    <property type="entry name" value="Ubie_methyltran"/>
    <property type="match status" value="1"/>
</dbReference>
<dbReference type="Proteomes" id="UP000623250">
    <property type="component" value="Unassembled WGS sequence"/>
</dbReference>
<evidence type="ECO:0000256" key="5">
    <source>
        <dbReference type="ARBA" id="ARBA00022691"/>
    </source>
</evidence>
<evidence type="ECO:0000256" key="1">
    <source>
        <dbReference type="ARBA" id="ARBA00022428"/>
    </source>
</evidence>
<accession>A0A8I1GIR1</accession>
<dbReference type="PROSITE" id="PS01184">
    <property type="entry name" value="UBIE_2"/>
    <property type="match status" value="1"/>
</dbReference>
<gene>
    <name evidence="6" type="ORF">JDN41_11460</name>
</gene>
<dbReference type="InterPro" id="IPR004033">
    <property type="entry name" value="UbiE/COQ5_MeTrFase"/>
</dbReference>
<keyword evidence="3 6" id="KW-0808">Transferase</keyword>
<proteinExistence type="predicted"/>
<keyword evidence="7" id="KW-1185">Reference proteome</keyword>
<comment type="caution">
    <text evidence="6">The sequence shown here is derived from an EMBL/GenBank/DDBJ whole genome shotgun (WGS) entry which is preliminary data.</text>
</comment>
<keyword evidence="1" id="KW-0474">Menaquinone biosynthesis</keyword>
<protein>
    <submittedName>
        <fullName evidence="6">Class I SAM-dependent methyltransferase</fullName>
    </submittedName>
</protein>
<dbReference type="PANTHER" id="PTHR43591:SF24">
    <property type="entry name" value="2-METHOXY-6-POLYPRENYL-1,4-BENZOQUINOL METHYLASE, MITOCHONDRIAL"/>
    <property type="match status" value="1"/>
</dbReference>
<evidence type="ECO:0000256" key="3">
    <source>
        <dbReference type="ARBA" id="ARBA00022679"/>
    </source>
</evidence>
<dbReference type="Gene3D" id="3.40.50.150">
    <property type="entry name" value="Vaccinia Virus protein VP39"/>
    <property type="match status" value="1"/>
</dbReference>
<evidence type="ECO:0000256" key="4">
    <source>
        <dbReference type="ARBA" id="ARBA00022688"/>
    </source>
</evidence>
<name>A0A8I1GIR1_9HYPH</name>
<evidence type="ECO:0000256" key="2">
    <source>
        <dbReference type="ARBA" id="ARBA00022603"/>
    </source>
</evidence>
<feature type="non-terminal residue" evidence="6">
    <location>
        <position position="84"/>
    </location>
</feature>
<dbReference type="GO" id="GO:0009234">
    <property type="term" value="P:menaquinone biosynthetic process"/>
    <property type="evidence" value="ECO:0007669"/>
    <property type="project" value="UniProtKB-KW"/>
</dbReference>
<dbReference type="InterPro" id="IPR029063">
    <property type="entry name" value="SAM-dependent_MTases_sf"/>
</dbReference>
<evidence type="ECO:0000313" key="6">
    <source>
        <dbReference type="EMBL" id="MBJ7544162.1"/>
    </source>
</evidence>
<dbReference type="AlphaFoldDB" id="A0A8I1GIR1"/>
<sequence length="84" mass="9520">VMYVQANAESLPYRDNTSDFYTISFGIRNVDNKQNALNEAFRVLKPGGRFLCLEFSRVQVPLFDKVYEVYSDNVVPPLGRVVAG</sequence>
<dbReference type="PANTHER" id="PTHR43591">
    <property type="entry name" value="METHYLTRANSFERASE"/>
    <property type="match status" value="1"/>
</dbReference>
<evidence type="ECO:0000313" key="7">
    <source>
        <dbReference type="Proteomes" id="UP000623250"/>
    </source>
</evidence>
<dbReference type="InterPro" id="IPR023576">
    <property type="entry name" value="UbiE/COQ5_MeTrFase_CS"/>
</dbReference>
<keyword evidence="5" id="KW-0949">S-adenosyl-L-methionine</keyword>
<dbReference type="RefSeq" id="WP_199502453.1">
    <property type="nucleotide sequence ID" value="NZ_JAEMUK010000065.1"/>
</dbReference>
<dbReference type="GO" id="GO:0008425">
    <property type="term" value="F:2-methoxy-6-polyprenyl-1,4-benzoquinol methyltransferase activity"/>
    <property type="evidence" value="ECO:0007669"/>
    <property type="project" value="TreeGrafter"/>
</dbReference>